<keyword evidence="8" id="KW-1185">Reference proteome</keyword>
<dbReference type="EMBL" id="KL142370">
    <property type="protein sequence ID" value="KDR81349.1"/>
    <property type="molecule type" value="Genomic_DNA"/>
</dbReference>
<dbReference type="SMART" id="SM00154">
    <property type="entry name" value="ZnF_AN1"/>
    <property type="match status" value="2"/>
</dbReference>
<dbReference type="GO" id="GO:0005737">
    <property type="term" value="C:cytoplasm"/>
    <property type="evidence" value="ECO:0007669"/>
    <property type="project" value="TreeGrafter"/>
</dbReference>
<dbReference type="Proteomes" id="UP000027222">
    <property type="component" value="Unassembled WGS sequence"/>
</dbReference>
<dbReference type="Gene3D" id="4.10.1110.10">
    <property type="entry name" value="AN1-like Zinc finger"/>
    <property type="match status" value="2"/>
</dbReference>
<dbReference type="Pfam" id="PF01428">
    <property type="entry name" value="zf-AN1"/>
    <property type="match status" value="2"/>
</dbReference>
<keyword evidence="1" id="KW-0479">Metal-binding</keyword>
<evidence type="ECO:0000256" key="3">
    <source>
        <dbReference type="ARBA" id="ARBA00022833"/>
    </source>
</evidence>
<dbReference type="PROSITE" id="PS51039">
    <property type="entry name" value="ZF_AN1"/>
    <property type="match status" value="1"/>
</dbReference>
<proteinExistence type="predicted"/>
<evidence type="ECO:0000313" key="8">
    <source>
        <dbReference type="Proteomes" id="UP000027222"/>
    </source>
</evidence>
<dbReference type="PANTHER" id="PTHR14677">
    <property type="entry name" value="ARSENITE INDUCUBLE RNA ASSOCIATED PROTEIN AIP-1-RELATED"/>
    <property type="match status" value="1"/>
</dbReference>
<dbReference type="InterPro" id="IPR000058">
    <property type="entry name" value="Znf_AN1"/>
</dbReference>
<evidence type="ECO:0000259" key="6">
    <source>
        <dbReference type="PROSITE" id="PS51039"/>
    </source>
</evidence>
<accession>A0A067TN66</accession>
<organism evidence="7 8">
    <name type="scientific">Galerina marginata (strain CBS 339.88)</name>
    <dbReference type="NCBI Taxonomy" id="685588"/>
    <lineage>
        <taxon>Eukaryota</taxon>
        <taxon>Fungi</taxon>
        <taxon>Dikarya</taxon>
        <taxon>Basidiomycota</taxon>
        <taxon>Agaricomycotina</taxon>
        <taxon>Agaricomycetes</taxon>
        <taxon>Agaricomycetidae</taxon>
        <taxon>Agaricales</taxon>
        <taxon>Agaricineae</taxon>
        <taxon>Strophariaceae</taxon>
        <taxon>Galerina</taxon>
    </lineage>
</organism>
<feature type="domain" description="AN1-type" evidence="6">
    <location>
        <begin position="4"/>
        <end position="51"/>
    </location>
</feature>
<feature type="region of interest" description="Disordered" evidence="5">
    <location>
        <begin position="113"/>
        <end position="141"/>
    </location>
</feature>
<evidence type="ECO:0000256" key="5">
    <source>
        <dbReference type="SAM" id="MobiDB-lite"/>
    </source>
</evidence>
<keyword evidence="2 4" id="KW-0863">Zinc-finger</keyword>
<protein>
    <recommendedName>
        <fullName evidence="6">AN1-type domain-containing protein</fullName>
    </recommendedName>
</protein>
<dbReference type="SUPFAM" id="SSF118310">
    <property type="entry name" value="AN1-like Zinc finger"/>
    <property type="match status" value="2"/>
</dbReference>
<dbReference type="STRING" id="685588.A0A067TN66"/>
<evidence type="ECO:0000256" key="2">
    <source>
        <dbReference type="ARBA" id="ARBA00022771"/>
    </source>
</evidence>
<reference evidence="8" key="1">
    <citation type="journal article" date="2014" name="Proc. Natl. Acad. Sci. U.S.A.">
        <title>Extensive sampling of basidiomycete genomes demonstrates inadequacy of the white-rot/brown-rot paradigm for wood decay fungi.</title>
        <authorList>
            <person name="Riley R."/>
            <person name="Salamov A.A."/>
            <person name="Brown D.W."/>
            <person name="Nagy L.G."/>
            <person name="Floudas D."/>
            <person name="Held B.W."/>
            <person name="Levasseur A."/>
            <person name="Lombard V."/>
            <person name="Morin E."/>
            <person name="Otillar R."/>
            <person name="Lindquist E.A."/>
            <person name="Sun H."/>
            <person name="LaButti K.M."/>
            <person name="Schmutz J."/>
            <person name="Jabbour D."/>
            <person name="Luo H."/>
            <person name="Baker S.E."/>
            <person name="Pisabarro A.G."/>
            <person name="Walton J.D."/>
            <person name="Blanchette R.A."/>
            <person name="Henrissat B."/>
            <person name="Martin F."/>
            <person name="Cullen D."/>
            <person name="Hibbett D.S."/>
            <person name="Grigoriev I.V."/>
        </authorList>
    </citation>
    <scope>NUCLEOTIDE SEQUENCE [LARGE SCALE GENOMIC DNA]</scope>
    <source>
        <strain evidence="8">CBS 339.88</strain>
    </source>
</reference>
<sequence>MDLPQIGAHCSLASCNALDFLPITCQCNKSFCFEHITPDHHECPALHTCITRDLPAFSDPLQRCLVEGCQKPRLRIYNGATDETCPACHQSFCVEHRHRETHRCSSANVETTFSSASSNSSTTRSKPSSIRNSRTTTKRPTDPVKLVQWQKMEVMKMRHRAMPGDPKDRATSLSPDQRLHVKVLVAEQDERIFWFRKTVVTGRALDLLVTQLSLGFPSNQAVKMSKLHEGEDPISLRNDQLLVKQVEDGCSLIICPVT</sequence>
<gene>
    <name evidence="7" type="ORF">GALMADRAFT_113542</name>
</gene>
<dbReference type="PANTHER" id="PTHR14677:SF20">
    <property type="entry name" value="ZINC FINGER AN1-TYPE CONTAINING 2A-RELATED"/>
    <property type="match status" value="1"/>
</dbReference>
<dbReference type="OrthoDB" id="431929at2759"/>
<dbReference type="GO" id="GO:0008270">
    <property type="term" value="F:zinc ion binding"/>
    <property type="evidence" value="ECO:0007669"/>
    <property type="project" value="UniProtKB-KW"/>
</dbReference>
<evidence type="ECO:0000256" key="1">
    <source>
        <dbReference type="ARBA" id="ARBA00022723"/>
    </source>
</evidence>
<dbReference type="HOGENOM" id="CLU_052358_1_0_1"/>
<dbReference type="InterPro" id="IPR035896">
    <property type="entry name" value="AN1-like_Znf"/>
</dbReference>
<dbReference type="AlphaFoldDB" id="A0A067TN66"/>
<evidence type="ECO:0000256" key="4">
    <source>
        <dbReference type="PROSITE-ProRule" id="PRU00449"/>
    </source>
</evidence>
<evidence type="ECO:0000313" key="7">
    <source>
        <dbReference type="EMBL" id="KDR81349.1"/>
    </source>
</evidence>
<feature type="compositionally biased region" description="Low complexity" evidence="5">
    <location>
        <begin position="113"/>
        <end position="129"/>
    </location>
</feature>
<name>A0A067TN66_GALM3</name>
<keyword evidence="3" id="KW-0862">Zinc</keyword>